<keyword evidence="1" id="KW-0472">Membrane</keyword>
<evidence type="ECO:0000313" key="3">
    <source>
        <dbReference type="Proteomes" id="UP000827092"/>
    </source>
</evidence>
<sequence length="111" mass="12534">MEVTRPNVRQECVTWREDVYFPTFAVPPLFFIILFAGRIAIIVYLMDGSTSINLELGEDEGEGGNSARWKNIIKWSCSGFNPRQRDAGTINERQSGMRCPALNIHNTGGKR</sequence>
<dbReference type="EMBL" id="JAFNEN010000554">
    <property type="protein sequence ID" value="KAG8180705.1"/>
    <property type="molecule type" value="Genomic_DNA"/>
</dbReference>
<keyword evidence="3" id="KW-1185">Reference proteome</keyword>
<protein>
    <submittedName>
        <fullName evidence="2">Uncharacterized protein</fullName>
    </submittedName>
</protein>
<keyword evidence="1" id="KW-1133">Transmembrane helix</keyword>
<dbReference type="Proteomes" id="UP000827092">
    <property type="component" value="Unassembled WGS sequence"/>
</dbReference>
<gene>
    <name evidence="2" type="ORF">JTE90_005802</name>
</gene>
<evidence type="ECO:0000313" key="2">
    <source>
        <dbReference type="EMBL" id="KAG8180705.1"/>
    </source>
</evidence>
<comment type="caution">
    <text evidence="2">The sequence shown here is derived from an EMBL/GenBank/DDBJ whole genome shotgun (WGS) entry which is preliminary data.</text>
</comment>
<keyword evidence="1" id="KW-0812">Transmembrane</keyword>
<name>A0AAV6U8V7_9ARAC</name>
<accession>A0AAV6U8V7</accession>
<proteinExistence type="predicted"/>
<evidence type="ECO:0000256" key="1">
    <source>
        <dbReference type="SAM" id="Phobius"/>
    </source>
</evidence>
<reference evidence="2 3" key="1">
    <citation type="journal article" date="2022" name="Nat. Ecol. Evol.">
        <title>A masculinizing supergene underlies an exaggerated male reproductive morph in a spider.</title>
        <authorList>
            <person name="Hendrickx F."/>
            <person name="De Corte Z."/>
            <person name="Sonet G."/>
            <person name="Van Belleghem S.M."/>
            <person name="Kostlbacher S."/>
            <person name="Vangestel C."/>
        </authorList>
    </citation>
    <scope>NUCLEOTIDE SEQUENCE [LARGE SCALE GENOMIC DNA]</scope>
    <source>
        <strain evidence="2">W744_W776</strain>
    </source>
</reference>
<feature type="transmembrane region" description="Helical" evidence="1">
    <location>
        <begin position="24"/>
        <end position="46"/>
    </location>
</feature>
<organism evidence="2 3">
    <name type="scientific">Oedothorax gibbosus</name>
    <dbReference type="NCBI Taxonomy" id="931172"/>
    <lineage>
        <taxon>Eukaryota</taxon>
        <taxon>Metazoa</taxon>
        <taxon>Ecdysozoa</taxon>
        <taxon>Arthropoda</taxon>
        <taxon>Chelicerata</taxon>
        <taxon>Arachnida</taxon>
        <taxon>Araneae</taxon>
        <taxon>Araneomorphae</taxon>
        <taxon>Entelegynae</taxon>
        <taxon>Araneoidea</taxon>
        <taxon>Linyphiidae</taxon>
        <taxon>Erigoninae</taxon>
        <taxon>Oedothorax</taxon>
    </lineage>
</organism>
<dbReference type="AlphaFoldDB" id="A0AAV6U8V7"/>